<gene>
    <name evidence="1" type="ORF">e1016c07.tmp1</name>
</gene>
<sequence length="235" mass="24454">MALEALQQPQQQQHKILEMKAYRLASNKTDGDVAEILFFTLLQQLMLTAPRSKEGWQHFVASRRCATLLSPFVAAEDSLSLLLLWGQLLRCCSSSEIVFTDLEGKETKAPNPFEGPTGFCRAAELLHAADLFDVDSSLPAWVAAAAAAAAAAAGGASDGGAPAAATNGTQAAAAPAAAPAAGAAAAAAAAATVTETLVLQSLRCLSSPAAVLPFLECPRLQAFVEWLKDEETESD</sequence>
<accession>C8TDS1</accession>
<dbReference type="EMBL" id="AM269894">
    <property type="protein sequence ID" value="CAK51407.1"/>
    <property type="molecule type" value="Genomic_DNA"/>
</dbReference>
<reference evidence="1 2" key="1">
    <citation type="journal article" date="2007" name="Genome Res.">
        <title>Sequencing and analysis of chromosome 1 of Eimeria tenella reveals a unique segmental organization.</title>
        <authorList>
            <person name="Ling K.H."/>
            <person name="Rajandream M.A."/>
            <person name="Rivailler P."/>
            <person name="Ivens A."/>
            <person name="Yap S.J."/>
            <person name="Madeira A.M.B.N."/>
            <person name="Mungall K."/>
            <person name="Billington K."/>
            <person name="Yee W.Y."/>
            <person name="Bankier A.T."/>
            <person name="Carroll F."/>
            <person name="Durham A.M."/>
            <person name="Peters N."/>
            <person name="Loo S.S."/>
            <person name="Mat-Isa M.N."/>
            <person name="Novaes J."/>
            <person name="Quail M."/>
            <person name="Rosli R."/>
            <person name="Shamsudin M.N."/>
            <person name="Sobreira T.J.P."/>
            <person name="Tivey A.R."/>
            <person name="Wai S.F."/>
            <person name="White S."/>
            <person name="Wu X."/>
            <person name="Kerhornou A.X."/>
            <person name="Blake D."/>
            <person name="Mohamed R."/>
            <person name="Shirley M."/>
            <person name="Gruber A."/>
            <person name="Berriman M."/>
            <person name="Tomley F."/>
            <person name="Dear P.H."/>
            <person name="Wan K.L."/>
        </authorList>
    </citation>
    <scope>NUCLEOTIDE SEQUENCE [LARGE SCALE GENOMIC DNA]</scope>
    <source>
        <strain evidence="1 2">Houghton</strain>
    </source>
</reference>
<organism evidence="1 2">
    <name type="scientific">Eimeria tenella</name>
    <name type="common">Coccidian parasite</name>
    <dbReference type="NCBI Taxonomy" id="5802"/>
    <lineage>
        <taxon>Eukaryota</taxon>
        <taxon>Sar</taxon>
        <taxon>Alveolata</taxon>
        <taxon>Apicomplexa</taxon>
        <taxon>Conoidasida</taxon>
        <taxon>Coccidia</taxon>
        <taxon>Eucoccidiorida</taxon>
        <taxon>Eimeriorina</taxon>
        <taxon>Eimeriidae</taxon>
        <taxon>Eimeria</taxon>
    </lineage>
</organism>
<dbReference type="Proteomes" id="UP000243681">
    <property type="component" value="Chromosome 1"/>
</dbReference>
<protein>
    <submittedName>
        <fullName evidence="1">Uncharacterized protein</fullName>
    </submittedName>
</protein>
<dbReference type="AlphaFoldDB" id="C8TDS1"/>
<dbReference type="Gene3D" id="1.25.40.180">
    <property type="match status" value="1"/>
</dbReference>
<proteinExistence type="predicted"/>
<name>C8TDS1_EIMTE</name>
<evidence type="ECO:0000313" key="2">
    <source>
        <dbReference type="Proteomes" id="UP000243681"/>
    </source>
</evidence>
<dbReference type="VEuPathDB" id="ToxoDB:ETH2_0106900"/>
<evidence type="ECO:0000313" key="1">
    <source>
        <dbReference type="EMBL" id="CAK51407.1"/>
    </source>
</evidence>